<dbReference type="AlphaFoldDB" id="W9BLK2"/>
<dbReference type="Pfam" id="PF13671">
    <property type="entry name" value="AAA_33"/>
    <property type="match status" value="1"/>
</dbReference>
<keyword evidence="1" id="KW-0418">Kinase</keyword>
<reference evidence="1" key="2">
    <citation type="submission" date="2014-03" db="EMBL/GenBank/DDBJ databases">
        <authorList>
            <person name="Urmite Genomes"/>
        </authorList>
    </citation>
    <scope>NUCLEOTIDE SEQUENCE</scope>
    <source>
        <strain evidence="1">DSM 44829</strain>
    </source>
</reference>
<evidence type="ECO:0000313" key="2">
    <source>
        <dbReference type="Proteomes" id="UP000028870"/>
    </source>
</evidence>
<organism evidence="1 2">
    <name type="scientific">Mycolicibacterium cosmeticum</name>
    <dbReference type="NCBI Taxonomy" id="258533"/>
    <lineage>
        <taxon>Bacteria</taxon>
        <taxon>Bacillati</taxon>
        <taxon>Actinomycetota</taxon>
        <taxon>Actinomycetes</taxon>
        <taxon>Mycobacteriales</taxon>
        <taxon>Mycobacteriaceae</taxon>
        <taxon>Mycolicibacterium</taxon>
    </lineage>
</organism>
<keyword evidence="1" id="KW-0808">Transferase</keyword>
<proteinExistence type="predicted"/>
<protein>
    <submittedName>
        <fullName evidence="1">Cytidylate kinase</fullName>
    </submittedName>
</protein>
<dbReference type="STRING" id="258533.BN977_04623"/>
<dbReference type="SUPFAM" id="SSF52540">
    <property type="entry name" value="P-loop containing nucleoside triphosphate hydrolases"/>
    <property type="match status" value="1"/>
</dbReference>
<dbReference type="eggNOG" id="COG0645">
    <property type="taxonomic scope" value="Bacteria"/>
</dbReference>
<comment type="caution">
    <text evidence="1">The sequence shown here is derived from an EMBL/GenBank/DDBJ whole genome shotgun (WGS) entry which is preliminary data.</text>
</comment>
<dbReference type="RefSeq" id="WP_036401679.1">
    <property type="nucleotide sequence ID" value="NZ_CCBB010000003.1"/>
</dbReference>
<keyword evidence="2" id="KW-1185">Reference proteome</keyword>
<gene>
    <name evidence="1" type="ORF">BN977_04623</name>
</gene>
<name>W9BLK2_MYCCO</name>
<dbReference type="EMBL" id="CCBB010000003">
    <property type="protein sequence ID" value="CDO09795.1"/>
    <property type="molecule type" value="Genomic_DNA"/>
</dbReference>
<accession>W9BLK2</accession>
<dbReference type="OrthoDB" id="198115at2"/>
<dbReference type="Gene3D" id="3.40.50.300">
    <property type="entry name" value="P-loop containing nucleotide triphosphate hydrolases"/>
    <property type="match status" value="1"/>
</dbReference>
<dbReference type="Proteomes" id="UP000028870">
    <property type="component" value="Unassembled WGS sequence"/>
</dbReference>
<dbReference type="GO" id="GO:0016301">
    <property type="term" value="F:kinase activity"/>
    <property type="evidence" value="ECO:0007669"/>
    <property type="project" value="UniProtKB-KW"/>
</dbReference>
<reference evidence="1" key="1">
    <citation type="submission" date="2014-03" db="EMBL/GenBank/DDBJ databases">
        <title>Draft Genome Sequence of Mycobacterium cosmeticum DSM 44829.</title>
        <authorList>
            <person name="Croce O."/>
            <person name="Robert C."/>
            <person name="Raoult D."/>
            <person name="Drancourt M."/>
        </authorList>
    </citation>
    <scope>NUCLEOTIDE SEQUENCE [LARGE SCALE GENOMIC DNA]</scope>
    <source>
        <strain evidence="1">DSM 44829</strain>
    </source>
</reference>
<dbReference type="InterPro" id="IPR027417">
    <property type="entry name" value="P-loop_NTPase"/>
</dbReference>
<evidence type="ECO:0000313" key="1">
    <source>
        <dbReference type="EMBL" id="CDO09795.1"/>
    </source>
</evidence>
<sequence length="189" mass="20970">MTAATPVVAVVLGPAGSGKSSVSRRVACRLGAAHLDKDTIVGGLTEEILRLAGHDPHDRDNNPFYVDNVMPLEYAALLRVAGDCLRAGTSVVLDAPFGAFLDDTDFLTRASLEHEWPPTQRLVIRVVTDADTIRRRIVRRGLSRDAWKLEHWDEFWARASARDVRWSDVACVDVDSSDSVDLTFLDRMR</sequence>